<name>A0ABV1HP70_9FIRM</name>
<evidence type="ECO:0000313" key="3">
    <source>
        <dbReference type="Proteomes" id="UP001437460"/>
    </source>
</evidence>
<proteinExistence type="predicted"/>
<protein>
    <submittedName>
        <fullName evidence="2">Spore coat associated protein CotJA</fullName>
    </submittedName>
</protein>
<dbReference type="InterPro" id="IPR020256">
    <property type="entry name" value="Spore_coat_CotJA"/>
</dbReference>
<organism evidence="2 3">
    <name type="scientific">Ventrimonas faecis</name>
    <dbReference type="NCBI Taxonomy" id="3133170"/>
    <lineage>
        <taxon>Bacteria</taxon>
        <taxon>Bacillati</taxon>
        <taxon>Bacillota</taxon>
        <taxon>Clostridia</taxon>
        <taxon>Lachnospirales</taxon>
        <taxon>Lachnospiraceae</taxon>
        <taxon>Ventrimonas</taxon>
    </lineage>
</organism>
<dbReference type="EMBL" id="JBBMFJ010000031">
    <property type="protein sequence ID" value="MEQ2564101.1"/>
    <property type="molecule type" value="Genomic_DNA"/>
</dbReference>
<keyword evidence="3" id="KW-1185">Reference proteome</keyword>
<dbReference type="Proteomes" id="UP001437460">
    <property type="component" value="Unassembled WGS sequence"/>
</dbReference>
<accession>A0ABV1HP70</accession>
<sequence length="118" mass="13201">MIMDYSNNRCGCMQRPHLPEPPHTNTGNSCGSVNQRMSGNSGGCSDNRPTASSCGWAAQRPLQPDRENTQRDCLSDMSIAMAYVPMQRWNQVYDMSRGLTRGTIFPELDLPFVIGRCR</sequence>
<dbReference type="Pfam" id="PF11007">
    <property type="entry name" value="CotJA"/>
    <property type="match status" value="1"/>
</dbReference>
<gene>
    <name evidence="2" type="ORF">WMO41_13175</name>
</gene>
<comment type="caution">
    <text evidence="2">The sequence shown here is derived from an EMBL/GenBank/DDBJ whole genome shotgun (WGS) entry which is preliminary data.</text>
</comment>
<feature type="compositionally biased region" description="Polar residues" evidence="1">
    <location>
        <begin position="23"/>
        <end position="53"/>
    </location>
</feature>
<evidence type="ECO:0000256" key="1">
    <source>
        <dbReference type="SAM" id="MobiDB-lite"/>
    </source>
</evidence>
<reference evidence="2 3" key="1">
    <citation type="submission" date="2024-03" db="EMBL/GenBank/DDBJ databases">
        <title>Human intestinal bacterial collection.</title>
        <authorList>
            <person name="Pauvert C."/>
            <person name="Hitch T.C.A."/>
            <person name="Clavel T."/>
        </authorList>
    </citation>
    <scope>NUCLEOTIDE SEQUENCE [LARGE SCALE GENOMIC DNA]</scope>
    <source>
        <strain evidence="2 3">CLA-AP-H27</strain>
    </source>
</reference>
<evidence type="ECO:0000313" key="2">
    <source>
        <dbReference type="EMBL" id="MEQ2564101.1"/>
    </source>
</evidence>
<feature type="region of interest" description="Disordered" evidence="1">
    <location>
        <begin position="21"/>
        <end position="70"/>
    </location>
</feature>